<sequence length="429" mass="47541">MTRKELEIMAPAGNFECLQAAIQGGADSVYFGVEKLNMRSHSANNFKMSDLKDICEICRSHGVKSYLTLNIVLYESDLEDMRLTLDAAKEAGITAVIASDMAAIMYARQTGVEVHISTQLSISNLEALRFYSQFADVIVLARELDLHQVKAIHEGIIREGIKGPSGRLVEIEMFAHGALCMAISGKCYLSLHEYGASANRGSCYQICRRGYEVTDLETGNQLVVDNKYIMSPKDLCTIEFMDKIIDAGVTVFKIEGRARSAEYVKRTASCYRRAADAVCDGTYTPELAAELKKELSEVFNRGFWDGYYQGARLGEWSEVYGSKATRKKVYTGKVTNWFGKIGVAEVLIESATLKTGDRILITGPSTGVIETEAKEIRVDLKPVQEATKGTYCSIPVDASLLDSCGGKLRRSDKVYIWEDTDKTVNKNFD</sequence>
<dbReference type="InterPro" id="IPR001539">
    <property type="entry name" value="Peptidase_U32"/>
</dbReference>
<comment type="caution">
    <text evidence="4">The sequence shown here is derived from an EMBL/GenBank/DDBJ whole genome shotgun (WGS) entry which is preliminary data.</text>
</comment>
<comment type="similarity">
    <text evidence="3">Belongs to the peptidase U32 family.</text>
</comment>
<proteinExistence type="inferred from homology"/>
<protein>
    <submittedName>
        <fullName evidence="4">U32 family peptidase</fullName>
    </submittedName>
</protein>
<evidence type="ECO:0000313" key="5">
    <source>
        <dbReference type="Proteomes" id="UP000823619"/>
    </source>
</evidence>
<dbReference type="EMBL" id="JADIMO010000054">
    <property type="protein sequence ID" value="MBO8444966.1"/>
    <property type="molecule type" value="Genomic_DNA"/>
</dbReference>
<dbReference type="InterPro" id="IPR051454">
    <property type="entry name" value="RNA/ubiquinone_mod_enzymes"/>
</dbReference>
<gene>
    <name evidence="4" type="ORF">IAC23_04640</name>
</gene>
<organism evidence="4 5">
    <name type="scientific">Candidatus Cryptobacteroides merdavium</name>
    <dbReference type="NCBI Taxonomy" id="2840769"/>
    <lineage>
        <taxon>Bacteria</taxon>
        <taxon>Pseudomonadati</taxon>
        <taxon>Bacteroidota</taxon>
        <taxon>Bacteroidia</taxon>
        <taxon>Bacteroidales</taxon>
        <taxon>Candidatus Cryptobacteroides</taxon>
    </lineage>
</organism>
<dbReference type="GO" id="GO:0008233">
    <property type="term" value="F:peptidase activity"/>
    <property type="evidence" value="ECO:0007669"/>
    <property type="project" value="UniProtKB-KW"/>
</dbReference>
<evidence type="ECO:0000313" key="4">
    <source>
        <dbReference type="EMBL" id="MBO8444966.1"/>
    </source>
</evidence>
<dbReference type="PANTHER" id="PTHR30217:SF6">
    <property type="entry name" value="TRNA HYDROXYLATION PROTEIN P"/>
    <property type="match status" value="1"/>
</dbReference>
<dbReference type="PROSITE" id="PS01276">
    <property type="entry name" value="PEPTIDASE_U32"/>
    <property type="match status" value="1"/>
</dbReference>
<dbReference type="PANTHER" id="PTHR30217">
    <property type="entry name" value="PEPTIDASE U32 FAMILY"/>
    <property type="match status" value="1"/>
</dbReference>
<dbReference type="AlphaFoldDB" id="A0A9D9EBP6"/>
<dbReference type="GO" id="GO:0006508">
    <property type="term" value="P:proteolysis"/>
    <property type="evidence" value="ECO:0007669"/>
    <property type="project" value="UniProtKB-KW"/>
</dbReference>
<keyword evidence="2" id="KW-0378">Hydrolase</keyword>
<reference evidence="4" key="1">
    <citation type="submission" date="2020-10" db="EMBL/GenBank/DDBJ databases">
        <authorList>
            <person name="Gilroy R."/>
        </authorList>
    </citation>
    <scope>NUCLEOTIDE SEQUENCE</scope>
    <source>
        <strain evidence="4">D5-748</strain>
    </source>
</reference>
<dbReference type="Pfam" id="PF01136">
    <property type="entry name" value="Peptidase_U32"/>
    <property type="match status" value="1"/>
</dbReference>
<keyword evidence="1" id="KW-0645">Protease</keyword>
<evidence type="ECO:0000256" key="2">
    <source>
        <dbReference type="ARBA" id="ARBA00022801"/>
    </source>
</evidence>
<reference evidence="4" key="2">
    <citation type="journal article" date="2021" name="PeerJ">
        <title>Extensive microbial diversity within the chicken gut microbiome revealed by metagenomics and culture.</title>
        <authorList>
            <person name="Gilroy R."/>
            <person name="Ravi A."/>
            <person name="Getino M."/>
            <person name="Pursley I."/>
            <person name="Horton D.L."/>
            <person name="Alikhan N.F."/>
            <person name="Baker D."/>
            <person name="Gharbi K."/>
            <person name="Hall N."/>
            <person name="Watson M."/>
            <person name="Adriaenssens E.M."/>
            <person name="Foster-Nyarko E."/>
            <person name="Jarju S."/>
            <person name="Secka A."/>
            <person name="Antonio M."/>
            <person name="Oren A."/>
            <person name="Chaudhuri R.R."/>
            <person name="La Ragione R."/>
            <person name="Hildebrand F."/>
            <person name="Pallen M.J."/>
        </authorList>
    </citation>
    <scope>NUCLEOTIDE SEQUENCE</scope>
    <source>
        <strain evidence="4">D5-748</strain>
    </source>
</reference>
<evidence type="ECO:0000256" key="3">
    <source>
        <dbReference type="ARBA" id="ARBA00038374"/>
    </source>
</evidence>
<name>A0A9D9EBP6_9BACT</name>
<accession>A0A9D9EBP6</accession>
<evidence type="ECO:0000256" key="1">
    <source>
        <dbReference type="ARBA" id="ARBA00022670"/>
    </source>
</evidence>
<dbReference type="Proteomes" id="UP000823619">
    <property type="component" value="Unassembled WGS sequence"/>
</dbReference>